<dbReference type="Pfam" id="PF18914">
    <property type="entry name" value="DUF5666"/>
    <property type="match status" value="1"/>
</dbReference>
<organism evidence="5 6">
    <name type="scientific">Anaerolinea thermolimosa</name>
    <dbReference type="NCBI Taxonomy" id="229919"/>
    <lineage>
        <taxon>Bacteria</taxon>
        <taxon>Bacillati</taxon>
        <taxon>Chloroflexota</taxon>
        <taxon>Anaerolineae</taxon>
        <taxon>Anaerolineales</taxon>
        <taxon>Anaerolineaceae</taxon>
        <taxon>Anaerolinea</taxon>
    </lineage>
</organism>
<reference evidence="5 6" key="1">
    <citation type="journal article" date="2018" name="Nat. Biotechnol.">
        <title>A standardized bacterial taxonomy based on genome phylogeny substantially revises the tree of life.</title>
        <authorList>
            <person name="Parks D.H."/>
            <person name="Chuvochina M."/>
            <person name="Waite D.W."/>
            <person name="Rinke C."/>
            <person name="Skarshewski A."/>
            <person name="Chaumeil P.A."/>
            <person name="Hugenholtz P."/>
        </authorList>
    </citation>
    <scope>NUCLEOTIDE SEQUENCE [LARGE SCALE GENOMIC DNA]</scope>
    <source>
        <strain evidence="5">UBA8781</strain>
    </source>
</reference>
<name>A0A3D1JFJ5_9CHLR</name>
<sequence>MIRNEELNRVFEDCLARLQHGASLEDVLQKYPEWKAELRPVLEAMLALWEARGSDTVPVAAMRRSREHLLEEAQRRRAVEPPPGFWVRWFRKASVFSVPAVVFLVVLGLFLTGWASVKALPGEALYPVKLAAEQITLNLSSSPVQRMELEDAYNLRRAEEVEALIQRKRQQEVTFTGYLTQEGDQTWRINGIPLDVPSTLEEGLRDLAGSYVYVRGTSTQDGHFVLERADSWFYTLTGKVQAVQDGRFQMNDLWVTLNPEVVGNQRLEVGQEVVVSVIRLADRGLLAVKITLKTGGNEPKEDRSGQEGEVATKAIIHSTETATPQPEEIRQTEDTPIPDEERQPTATVEDLRRHDDGGKATPTAEKRGDSESSTRDHGRTPEPTRTPD</sequence>
<accession>A0A3D1JFJ5</accession>
<feature type="domain" description="DUF5667" evidence="4">
    <location>
        <begin position="119"/>
        <end position="173"/>
    </location>
</feature>
<keyword evidence="2" id="KW-0812">Transmembrane</keyword>
<evidence type="ECO:0000313" key="5">
    <source>
        <dbReference type="EMBL" id="HCE17007.1"/>
    </source>
</evidence>
<dbReference type="Pfam" id="PF18915">
    <property type="entry name" value="DUF5667"/>
    <property type="match status" value="1"/>
</dbReference>
<keyword evidence="2" id="KW-0472">Membrane</keyword>
<dbReference type="STRING" id="229919.GCA_001050195_00378"/>
<evidence type="ECO:0000259" key="3">
    <source>
        <dbReference type="Pfam" id="PF18914"/>
    </source>
</evidence>
<feature type="compositionally biased region" description="Basic and acidic residues" evidence="1">
    <location>
        <begin position="327"/>
        <end position="388"/>
    </location>
</feature>
<feature type="domain" description="DUF5666" evidence="3">
    <location>
        <begin position="237"/>
        <end position="290"/>
    </location>
</feature>
<evidence type="ECO:0000313" key="6">
    <source>
        <dbReference type="Proteomes" id="UP000264141"/>
    </source>
</evidence>
<gene>
    <name evidence="5" type="ORF">DEQ80_04025</name>
</gene>
<proteinExistence type="predicted"/>
<feature type="transmembrane region" description="Helical" evidence="2">
    <location>
        <begin position="95"/>
        <end position="117"/>
    </location>
</feature>
<dbReference type="AlphaFoldDB" id="A0A3D1JFJ5"/>
<evidence type="ECO:0000256" key="2">
    <source>
        <dbReference type="SAM" id="Phobius"/>
    </source>
</evidence>
<evidence type="ECO:0000256" key="1">
    <source>
        <dbReference type="SAM" id="MobiDB-lite"/>
    </source>
</evidence>
<evidence type="ECO:0000259" key="4">
    <source>
        <dbReference type="Pfam" id="PF18915"/>
    </source>
</evidence>
<dbReference type="EMBL" id="DPBP01000019">
    <property type="protein sequence ID" value="HCE17007.1"/>
    <property type="molecule type" value="Genomic_DNA"/>
</dbReference>
<keyword evidence="2" id="KW-1133">Transmembrane helix</keyword>
<feature type="region of interest" description="Disordered" evidence="1">
    <location>
        <begin position="317"/>
        <end position="388"/>
    </location>
</feature>
<protein>
    <submittedName>
        <fullName evidence="5">Uncharacterized protein</fullName>
    </submittedName>
</protein>
<dbReference type="Proteomes" id="UP000264141">
    <property type="component" value="Unassembled WGS sequence"/>
</dbReference>
<dbReference type="InterPro" id="IPR043725">
    <property type="entry name" value="DUF5667"/>
</dbReference>
<comment type="caution">
    <text evidence="5">The sequence shown here is derived from an EMBL/GenBank/DDBJ whole genome shotgun (WGS) entry which is preliminary data.</text>
</comment>
<dbReference type="InterPro" id="IPR043724">
    <property type="entry name" value="DUF5666"/>
</dbReference>